<dbReference type="SUPFAM" id="SSF55811">
    <property type="entry name" value="Nudix"/>
    <property type="match status" value="1"/>
</dbReference>
<sequence length="212" mass="24244">MNFDAFLKYLPKIAKENLIGEEAHEKMMPAARIAIFKNLNLDKIVARKACVLMLLYPKNNETYLVLILRNSYKGVHSSQIGFPGGKVEDSDLSLEDTALRETFEEIGIDRKRITVLKPFTEIYIPPSNFKVYPFLGYSQEELTFVPDSREVSGIIEMPLSVLLDEKTLVTKTLSTSYMEEVGVPSFKFKDYYIWGATSQMLNELKEVIKKVL</sequence>
<reference evidence="8 9" key="1">
    <citation type="submission" date="2018-11" db="EMBL/GenBank/DDBJ databases">
        <title>Flavobacterium sp. nov., YIM 102600 draft genome.</title>
        <authorList>
            <person name="Li G."/>
            <person name="Jiang Y."/>
        </authorList>
    </citation>
    <scope>NUCLEOTIDE SEQUENCE [LARGE SCALE GENOMIC DNA]</scope>
    <source>
        <strain evidence="8 9">YIM 102600</strain>
    </source>
</reference>
<dbReference type="AlphaFoldDB" id="A0A3P3W3D1"/>
<keyword evidence="4" id="KW-0378">Hydrolase</keyword>
<dbReference type="GO" id="GO:0046872">
    <property type="term" value="F:metal ion binding"/>
    <property type="evidence" value="ECO:0007669"/>
    <property type="project" value="UniProtKB-KW"/>
</dbReference>
<comment type="cofactor">
    <cofactor evidence="1">
        <name>Mn(2+)</name>
        <dbReference type="ChEBI" id="CHEBI:29035"/>
    </cofactor>
</comment>
<dbReference type="GO" id="GO:0010945">
    <property type="term" value="F:coenzyme A diphosphatase activity"/>
    <property type="evidence" value="ECO:0007669"/>
    <property type="project" value="InterPro"/>
</dbReference>
<keyword evidence="5" id="KW-0460">Magnesium</keyword>
<comment type="caution">
    <text evidence="8">The sequence shown here is derived from an EMBL/GenBank/DDBJ whole genome shotgun (WGS) entry which is preliminary data.</text>
</comment>
<dbReference type="PROSITE" id="PS51462">
    <property type="entry name" value="NUDIX"/>
    <property type="match status" value="1"/>
</dbReference>
<dbReference type="InterPro" id="IPR000086">
    <property type="entry name" value="NUDIX_hydrolase_dom"/>
</dbReference>
<dbReference type="InterPro" id="IPR015797">
    <property type="entry name" value="NUDIX_hydrolase-like_dom_sf"/>
</dbReference>
<name>A0A3P3W3D1_9FLAO</name>
<evidence type="ECO:0000313" key="9">
    <source>
        <dbReference type="Proteomes" id="UP000271937"/>
    </source>
</evidence>
<dbReference type="InterPro" id="IPR045121">
    <property type="entry name" value="CoAse"/>
</dbReference>
<dbReference type="CDD" id="cd03426">
    <property type="entry name" value="NUDIX_CoAse_Nudt7"/>
    <property type="match status" value="1"/>
</dbReference>
<organism evidence="8 9">
    <name type="scientific">Flavobacterium macacae</name>
    <dbReference type="NCBI Taxonomy" id="2488993"/>
    <lineage>
        <taxon>Bacteria</taxon>
        <taxon>Pseudomonadati</taxon>
        <taxon>Bacteroidota</taxon>
        <taxon>Flavobacteriia</taxon>
        <taxon>Flavobacteriales</taxon>
        <taxon>Flavobacteriaceae</taxon>
        <taxon>Flavobacterium</taxon>
    </lineage>
</organism>
<dbReference type="Gene3D" id="3.90.79.10">
    <property type="entry name" value="Nucleoside Triphosphate Pyrophosphohydrolase"/>
    <property type="match status" value="1"/>
</dbReference>
<evidence type="ECO:0000256" key="6">
    <source>
        <dbReference type="ARBA" id="ARBA00023211"/>
    </source>
</evidence>
<dbReference type="OrthoDB" id="9802805at2"/>
<feature type="domain" description="Nudix hydrolase" evidence="7">
    <location>
        <begin position="46"/>
        <end position="180"/>
    </location>
</feature>
<evidence type="ECO:0000256" key="5">
    <source>
        <dbReference type="ARBA" id="ARBA00022842"/>
    </source>
</evidence>
<dbReference type="PANTHER" id="PTHR12992">
    <property type="entry name" value="NUDIX HYDROLASE"/>
    <property type="match status" value="1"/>
</dbReference>
<keyword evidence="9" id="KW-1185">Reference proteome</keyword>
<protein>
    <submittedName>
        <fullName evidence="8">CoA pyrophosphatase</fullName>
    </submittedName>
</protein>
<proteinExistence type="predicted"/>
<evidence type="ECO:0000256" key="3">
    <source>
        <dbReference type="ARBA" id="ARBA00022723"/>
    </source>
</evidence>
<dbReference type="Proteomes" id="UP000271937">
    <property type="component" value="Unassembled WGS sequence"/>
</dbReference>
<gene>
    <name evidence="8" type="ORF">EG849_12405</name>
</gene>
<dbReference type="Pfam" id="PF00293">
    <property type="entry name" value="NUDIX"/>
    <property type="match status" value="1"/>
</dbReference>
<accession>A0A3P3W3D1</accession>
<comment type="cofactor">
    <cofactor evidence="2">
        <name>Mg(2+)</name>
        <dbReference type="ChEBI" id="CHEBI:18420"/>
    </cofactor>
</comment>
<evidence type="ECO:0000313" key="8">
    <source>
        <dbReference type="EMBL" id="RRJ89585.1"/>
    </source>
</evidence>
<dbReference type="EMBL" id="RQVR01000015">
    <property type="protein sequence ID" value="RRJ89585.1"/>
    <property type="molecule type" value="Genomic_DNA"/>
</dbReference>
<evidence type="ECO:0000256" key="1">
    <source>
        <dbReference type="ARBA" id="ARBA00001936"/>
    </source>
</evidence>
<dbReference type="PANTHER" id="PTHR12992:SF11">
    <property type="entry name" value="MITOCHONDRIAL COENZYME A DIPHOSPHATASE NUDT8"/>
    <property type="match status" value="1"/>
</dbReference>
<dbReference type="RefSeq" id="WP_125013408.1">
    <property type="nucleotide sequence ID" value="NZ_RQVR01000015.1"/>
</dbReference>
<evidence type="ECO:0000259" key="7">
    <source>
        <dbReference type="PROSITE" id="PS51462"/>
    </source>
</evidence>
<keyword evidence="3" id="KW-0479">Metal-binding</keyword>
<evidence type="ECO:0000256" key="2">
    <source>
        <dbReference type="ARBA" id="ARBA00001946"/>
    </source>
</evidence>
<evidence type="ECO:0000256" key="4">
    <source>
        <dbReference type="ARBA" id="ARBA00022801"/>
    </source>
</evidence>
<keyword evidence="6" id="KW-0464">Manganese</keyword>